<keyword evidence="3" id="KW-1133">Transmembrane helix</keyword>
<keyword evidence="5" id="KW-0675">Receptor</keyword>
<dbReference type="PANTHER" id="PTHR24061:SF528">
    <property type="entry name" value="C-FAMILY ODORANT RECEPTOR OLFCD2-RELATED"/>
    <property type="match status" value="1"/>
</dbReference>
<evidence type="ECO:0000259" key="7">
    <source>
        <dbReference type="Pfam" id="PF01094"/>
    </source>
</evidence>
<reference evidence="8" key="1">
    <citation type="journal article" date="2004" name="Nature">
        <title>Genome duplication in the teleost fish Tetraodon nigroviridis reveals the early vertebrate proto-karyotype.</title>
        <authorList>
            <person name="Jaillon O."/>
            <person name="Aury J.-M."/>
            <person name="Brunet F."/>
            <person name="Petit J.-L."/>
            <person name="Stange-Thomann N."/>
            <person name="Mauceli E."/>
            <person name="Bouneau L."/>
            <person name="Fischer C."/>
            <person name="Ozouf-Costaz C."/>
            <person name="Bernot A."/>
            <person name="Nicaud S."/>
            <person name="Jaffe D."/>
            <person name="Fisher S."/>
            <person name="Lutfalla G."/>
            <person name="Dossat C."/>
            <person name="Segurens B."/>
            <person name="Dasilva C."/>
            <person name="Salanoubat M."/>
            <person name="Levy M."/>
            <person name="Boudet N."/>
            <person name="Castellano S."/>
            <person name="Anthouard V."/>
            <person name="Jubin C."/>
            <person name="Castelli V."/>
            <person name="Katinka M."/>
            <person name="Vacherie B."/>
            <person name="Biemont C."/>
            <person name="Skalli Z."/>
            <person name="Cattolico L."/>
            <person name="Poulain J."/>
            <person name="De Berardinis V."/>
            <person name="Cruaud C."/>
            <person name="Duprat S."/>
            <person name="Brottier P."/>
            <person name="Coutanceau J.-P."/>
            <person name="Gouzy J."/>
            <person name="Parra G."/>
            <person name="Lardier G."/>
            <person name="Chapple C."/>
            <person name="McKernan K.J."/>
            <person name="McEwan P."/>
            <person name="Bosak S."/>
            <person name="Kellis M."/>
            <person name="Volff J.-N."/>
            <person name="Guigo R."/>
            <person name="Zody M.C."/>
            <person name="Mesirov J."/>
            <person name="Lindblad-Toh K."/>
            <person name="Birren B."/>
            <person name="Nusbaum C."/>
            <person name="Kahn D."/>
            <person name="Robinson-Rechavi M."/>
            <person name="Laudet V."/>
            <person name="Schachter V."/>
            <person name="Quetier F."/>
            <person name="Saurin W."/>
            <person name="Scarpelli C."/>
            <person name="Wincker P."/>
            <person name="Lander E.S."/>
            <person name="Weissenbach J."/>
            <person name="Roest Crollius H."/>
        </authorList>
    </citation>
    <scope>NUCLEOTIDE SEQUENCE [LARGE SCALE GENOMIC DNA]</scope>
</reference>
<keyword evidence="6" id="KW-0325">Glycoprotein</keyword>
<evidence type="ECO:0000256" key="6">
    <source>
        <dbReference type="ARBA" id="ARBA00023180"/>
    </source>
</evidence>
<dbReference type="KEGG" id="tng:GSTEN00005407G001"/>
<dbReference type="Pfam" id="PF01094">
    <property type="entry name" value="ANF_receptor"/>
    <property type="match status" value="1"/>
</dbReference>
<proteinExistence type="predicted"/>
<name>Q4T847_TETNG</name>
<dbReference type="OrthoDB" id="5984008at2759"/>
<evidence type="ECO:0000256" key="4">
    <source>
        <dbReference type="ARBA" id="ARBA00023136"/>
    </source>
</evidence>
<comment type="subcellular location">
    <subcellularLocation>
        <location evidence="1">Membrane</location>
        <topology evidence="1">Multi-pass membrane protein</topology>
    </subcellularLocation>
</comment>
<dbReference type="InterPro" id="IPR028082">
    <property type="entry name" value="Peripla_BP_I"/>
</dbReference>
<feature type="domain" description="Receptor ligand binding region" evidence="7">
    <location>
        <begin position="1"/>
        <end position="160"/>
    </location>
</feature>
<dbReference type="AlphaFoldDB" id="Q4T847"/>
<evidence type="ECO:0000256" key="5">
    <source>
        <dbReference type="ARBA" id="ARBA00023170"/>
    </source>
</evidence>
<dbReference type="SUPFAM" id="SSF53822">
    <property type="entry name" value="Periplasmic binding protein-like I"/>
    <property type="match status" value="1"/>
</dbReference>
<keyword evidence="2" id="KW-0812">Transmembrane</keyword>
<keyword evidence="4" id="KW-0472">Membrane</keyword>
<dbReference type="PRINTS" id="PR00248">
    <property type="entry name" value="GPCRMGR"/>
</dbReference>
<organism evidence="8">
    <name type="scientific">Tetraodon nigroviridis</name>
    <name type="common">Spotted green pufferfish</name>
    <name type="synonym">Chelonodon nigroviridis</name>
    <dbReference type="NCBI Taxonomy" id="99883"/>
    <lineage>
        <taxon>Eukaryota</taxon>
        <taxon>Metazoa</taxon>
        <taxon>Chordata</taxon>
        <taxon>Craniata</taxon>
        <taxon>Vertebrata</taxon>
        <taxon>Euteleostomi</taxon>
        <taxon>Actinopterygii</taxon>
        <taxon>Neopterygii</taxon>
        <taxon>Teleostei</taxon>
        <taxon>Neoteleostei</taxon>
        <taxon>Acanthomorphata</taxon>
        <taxon>Eupercaria</taxon>
        <taxon>Tetraodontiformes</taxon>
        <taxon>Tetradontoidea</taxon>
        <taxon>Tetraodontidae</taxon>
        <taxon>Tetraodon</taxon>
    </lineage>
</organism>
<gene>
    <name evidence="8" type="ORF">GSTENG00005407001</name>
</gene>
<dbReference type="GO" id="GO:0004930">
    <property type="term" value="F:G protein-coupled receptor activity"/>
    <property type="evidence" value="ECO:0007669"/>
    <property type="project" value="InterPro"/>
</dbReference>
<evidence type="ECO:0000256" key="2">
    <source>
        <dbReference type="ARBA" id="ARBA00022692"/>
    </source>
</evidence>
<dbReference type="InterPro" id="IPR000337">
    <property type="entry name" value="GPCR_3"/>
</dbReference>
<protein>
    <submittedName>
        <fullName evidence="8">(spotted green pufferfish) hypothetical protein</fullName>
    </submittedName>
</protein>
<comment type="caution">
    <text evidence="8">The sequence shown here is derived from an EMBL/GenBank/DDBJ whole genome shotgun (WGS) entry which is preliminary data.</text>
</comment>
<evidence type="ECO:0000256" key="1">
    <source>
        <dbReference type="ARBA" id="ARBA00004141"/>
    </source>
</evidence>
<dbReference type="PANTHER" id="PTHR24061">
    <property type="entry name" value="CALCIUM-SENSING RECEPTOR-RELATED"/>
    <property type="match status" value="1"/>
</dbReference>
<dbReference type="GO" id="GO:0005886">
    <property type="term" value="C:plasma membrane"/>
    <property type="evidence" value="ECO:0007669"/>
    <property type="project" value="TreeGrafter"/>
</dbReference>
<dbReference type="Gene3D" id="3.40.50.2300">
    <property type="match status" value="1"/>
</dbReference>
<dbReference type="InterPro" id="IPR001828">
    <property type="entry name" value="ANF_lig-bd_rcpt"/>
</dbReference>
<accession>Q4T847</accession>
<dbReference type="InterPro" id="IPR000068">
    <property type="entry name" value="GPCR_3_Ca_sens_rcpt-rel"/>
</dbReference>
<dbReference type="EMBL" id="CAAE01007896">
    <property type="protein sequence ID" value="CAF90935.1"/>
    <property type="molecule type" value="Genomic_DNA"/>
</dbReference>
<reference evidence="8" key="2">
    <citation type="submission" date="2004-02" db="EMBL/GenBank/DDBJ databases">
        <authorList>
            <consortium name="Genoscope"/>
            <consortium name="Whitehead Institute Centre for Genome Research"/>
        </authorList>
    </citation>
    <scope>NUCLEOTIDE SEQUENCE</scope>
</reference>
<evidence type="ECO:0000313" key="8">
    <source>
        <dbReference type="EMBL" id="CAF90935.1"/>
    </source>
</evidence>
<sequence>MVFAIEEINNSTELLPGIRLGYQIHDSCAAVPIAVHAAFQLLNGLDPVFDTGDNCSQSGMVMAVVGESGSTQSISISRIIGSFDIPLMYPTFFRTIPSDQFQADALAKLVKHFGWTWIGAVCSDSDYGNNGIAAFLHAAQKEGICVEYSETFYRTHPYSRIKRVADVIRRFTALLLFYD</sequence>
<evidence type="ECO:0000256" key="3">
    <source>
        <dbReference type="ARBA" id="ARBA00022989"/>
    </source>
</evidence>